<evidence type="ECO:0000313" key="1">
    <source>
        <dbReference type="EMBL" id="MFC3513706.1"/>
    </source>
</evidence>
<comment type="caution">
    <text evidence="1">The sequence shown here is derived from an EMBL/GenBank/DDBJ whole genome shotgun (WGS) entry which is preliminary data.</text>
</comment>
<gene>
    <name evidence="1" type="ORF">ACFORO_26300</name>
</gene>
<reference evidence="2" key="1">
    <citation type="journal article" date="2019" name="Int. J. Syst. Evol. Microbiol.">
        <title>The Global Catalogue of Microorganisms (GCM) 10K type strain sequencing project: providing services to taxonomists for standard genome sequencing and annotation.</title>
        <authorList>
            <consortium name="The Broad Institute Genomics Platform"/>
            <consortium name="The Broad Institute Genome Sequencing Center for Infectious Disease"/>
            <person name="Wu L."/>
            <person name="Ma J."/>
        </authorList>
    </citation>
    <scope>NUCLEOTIDE SEQUENCE [LARGE SCALE GENOMIC DNA]</scope>
    <source>
        <strain evidence="2">CGMCC 4.7682</strain>
    </source>
</reference>
<dbReference type="Proteomes" id="UP001595764">
    <property type="component" value="Unassembled WGS sequence"/>
</dbReference>
<keyword evidence="2" id="KW-1185">Reference proteome</keyword>
<dbReference type="InterPro" id="IPR029063">
    <property type="entry name" value="SAM-dependent_MTases_sf"/>
</dbReference>
<sequence length="37" mass="4132">MERFLDLGACLGGVRRAHELAHAEQPRARVVYVDPTP</sequence>
<proteinExistence type="predicted"/>
<keyword evidence="1" id="KW-0489">Methyltransferase</keyword>
<name>A0ABV7QK58_9PSEU</name>
<dbReference type="InterPro" id="IPR006764">
    <property type="entry name" value="SAM_dep_MeTrfase_SAV2177_type"/>
</dbReference>
<dbReference type="Pfam" id="PF04672">
    <property type="entry name" value="Methyltransf_19"/>
    <property type="match status" value="1"/>
</dbReference>
<keyword evidence="1" id="KW-0808">Transferase</keyword>
<dbReference type="GO" id="GO:0008168">
    <property type="term" value="F:methyltransferase activity"/>
    <property type="evidence" value="ECO:0007669"/>
    <property type="project" value="UniProtKB-KW"/>
</dbReference>
<dbReference type="GO" id="GO:0032259">
    <property type="term" value="P:methylation"/>
    <property type="evidence" value="ECO:0007669"/>
    <property type="project" value="UniProtKB-KW"/>
</dbReference>
<organism evidence="1 2">
    <name type="scientific">Amycolatopsis halotolerans</name>
    <dbReference type="NCBI Taxonomy" id="330083"/>
    <lineage>
        <taxon>Bacteria</taxon>
        <taxon>Bacillati</taxon>
        <taxon>Actinomycetota</taxon>
        <taxon>Actinomycetes</taxon>
        <taxon>Pseudonocardiales</taxon>
        <taxon>Pseudonocardiaceae</taxon>
        <taxon>Amycolatopsis</taxon>
    </lineage>
</organism>
<dbReference type="EC" id="2.1.1.-" evidence="1"/>
<protein>
    <submittedName>
        <fullName evidence="1">SAM-dependent methyltransferase</fullName>
        <ecNumber evidence="1">2.1.1.-</ecNumber>
    </submittedName>
</protein>
<dbReference type="Gene3D" id="3.40.50.150">
    <property type="entry name" value="Vaccinia Virus protein VP39"/>
    <property type="match status" value="1"/>
</dbReference>
<dbReference type="EMBL" id="JBHRWI010000030">
    <property type="protein sequence ID" value="MFC3513706.1"/>
    <property type="molecule type" value="Genomic_DNA"/>
</dbReference>
<dbReference type="RefSeq" id="WP_377869299.1">
    <property type="nucleotide sequence ID" value="NZ_JBHMAY010000011.1"/>
</dbReference>
<evidence type="ECO:0000313" key="2">
    <source>
        <dbReference type="Proteomes" id="UP001595764"/>
    </source>
</evidence>
<accession>A0ABV7QK58</accession>